<dbReference type="Gene3D" id="1.25.40.20">
    <property type="entry name" value="Ankyrin repeat-containing domain"/>
    <property type="match status" value="1"/>
</dbReference>
<dbReference type="GO" id="GO:0016987">
    <property type="term" value="F:sigma factor activity"/>
    <property type="evidence" value="ECO:0007669"/>
    <property type="project" value="UniProtKB-KW"/>
</dbReference>
<dbReference type="HOGENOM" id="CLU_012909_0_0_4"/>
<dbReference type="Pfam" id="PF00140">
    <property type="entry name" value="Sigma70_r1_2"/>
    <property type="match status" value="1"/>
</dbReference>
<dbReference type="CDD" id="cd06171">
    <property type="entry name" value="Sigma70_r4"/>
    <property type="match status" value="1"/>
</dbReference>
<dbReference type="PRINTS" id="PR00046">
    <property type="entry name" value="SIGMA70FCT"/>
</dbReference>
<dbReference type="InterPro" id="IPR050239">
    <property type="entry name" value="Sigma-70_RNA_pol_init_factors"/>
</dbReference>
<dbReference type="SUPFAM" id="SSF88946">
    <property type="entry name" value="Sigma2 domain of RNA polymerase sigma factors"/>
    <property type="match status" value="1"/>
</dbReference>
<evidence type="ECO:0000313" key="8">
    <source>
        <dbReference type="EMBL" id="ADX48308.1"/>
    </source>
</evidence>
<dbReference type="PANTHER" id="PTHR30603:SF60">
    <property type="entry name" value="RNA POLYMERASE SIGMA FACTOR RPOD"/>
    <property type="match status" value="1"/>
</dbReference>
<dbReference type="PROSITE" id="PS00716">
    <property type="entry name" value="SIGMA70_2"/>
    <property type="match status" value="1"/>
</dbReference>
<dbReference type="InterPro" id="IPR009042">
    <property type="entry name" value="RNA_pol_sigma70_r1_2"/>
</dbReference>
<dbReference type="GO" id="GO:0003677">
    <property type="term" value="F:DNA binding"/>
    <property type="evidence" value="ECO:0007669"/>
    <property type="project" value="UniProtKB-KW"/>
</dbReference>
<dbReference type="PROSITE" id="PS50297">
    <property type="entry name" value="ANK_REP_REGION"/>
    <property type="match status" value="1"/>
</dbReference>
<dbReference type="NCBIfam" id="TIGR02937">
    <property type="entry name" value="sigma70-ECF"/>
    <property type="match status" value="1"/>
</dbReference>
<name>F0Q8J5_PARA1</name>
<evidence type="ECO:0000256" key="6">
    <source>
        <dbReference type="SAM" id="MobiDB-lite"/>
    </source>
</evidence>
<gene>
    <name evidence="8" type="ordered locus">Acav_4425</name>
</gene>
<keyword evidence="5" id="KW-0040">ANK repeat</keyword>
<keyword evidence="3" id="KW-0238">DNA-binding</keyword>
<dbReference type="EMBL" id="CP002521">
    <property type="protein sequence ID" value="ADX48308.1"/>
    <property type="molecule type" value="Genomic_DNA"/>
</dbReference>
<dbReference type="Pfam" id="PF04542">
    <property type="entry name" value="Sigma70_r2"/>
    <property type="match status" value="1"/>
</dbReference>
<feature type="region of interest" description="Disordered" evidence="6">
    <location>
        <begin position="411"/>
        <end position="452"/>
    </location>
</feature>
<feature type="region of interest" description="Disordered" evidence="6">
    <location>
        <begin position="765"/>
        <end position="819"/>
    </location>
</feature>
<dbReference type="SMART" id="SM00248">
    <property type="entry name" value="ANK"/>
    <property type="match status" value="1"/>
</dbReference>
<feature type="repeat" description="ANK" evidence="5">
    <location>
        <begin position="44"/>
        <end position="76"/>
    </location>
</feature>
<dbReference type="InterPro" id="IPR000943">
    <property type="entry name" value="RNA_pol_sigma70"/>
</dbReference>
<dbReference type="Pfam" id="PF12796">
    <property type="entry name" value="Ank_2"/>
    <property type="match status" value="1"/>
</dbReference>
<evidence type="ECO:0000256" key="3">
    <source>
        <dbReference type="ARBA" id="ARBA00023125"/>
    </source>
</evidence>
<accession>F0Q8J5</accession>
<keyword evidence="2" id="KW-0731">Sigma factor</keyword>
<dbReference type="InterPro" id="IPR002110">
    <property type="entry name" value="Ankyrin_rpt"/>
</dbReference>
<feature type="compositionally biased region" description="Acidic residues" evidence="6">
    <location>
        <begin position="432"/>
        <end position="444"/>
    </location>
</feature>
<dbReference type="InterPro" id="IPR007627">
    <property type="entry name" value="RNA_pol_sigma70_r2"/>
</dbReference>
<dbReference type="InterPro" id="IPR013324">
    <property type="entry name" value="RNA_pol_sigma_r3/r4-like"/>
</dbReference>
<evidence type="ECO:0000313" key="9">
    <source>
        <dbReference type="Proteomes" id="UP000002482"/>
    </source>
</evidence>
<dbReference type="GO" id="GO:0006352">
    <property type="term" value="P:DNA-templated transcription initiation"/>
    <property type="evidence" value="ECO:0007669"/>
    <property type="project" value="InterPro"/>
</dbReference>
<dbReference type="InterPro" id="IPR014284">
    <property type="entry name" value="RNA_pol_sigma-70_dom"/>
</dbReference>
<dbReference type="RefSeq" id="WP_013596775.1">
    <property type="nucleotide sequence ID" value="NC_015138.1"/>
</dbReference>
<evidence type="ECO:0000256" key="2">
    <source>
        <dbReference type="ARBA" id="ARBA00023082"/>
    </source>
</evidence>
<keyword evidence="4" id="KW-0804">Transcription</keyword>
<dbReference type="InterPro" id="IPR013325">
    <property type="entry name" value="RNA_pol_sigma_r2"/>
</dbReference>
<dbReference type="Proteomes" id="UP000002482">
    <property type="component" value="Chromosome"/>
</dbReference>
<dbReference type="PANTHER" id="PTHR30603">
    <property type="entry name" value="RNA POLYMERASE SIGMA FACTOR RPO"/>
    <property type="match status" value="1"/>
</dbReference>
<dbReference type="GeneID" id="34238145"/>
<dbReference type="Pfam" id="PF04545">
    <property type="entry name" value="Sigma70_r4"/>
    <property type="match status" value="1"/>
</dbReference>
<keyword evidence="9" id="KW-1185">Reference proteome</keyword>
<dbReference type="SUPFAM" id="SSF88659">
    <property type="entry name" value="Sigma3 and sigma4 domains of RNA polymerase sigma factors"/>
    <property type="match status" value="2"/>
</dbReference>
<dbReference type="InterPro" id="IPR007630">
    <property type="entry name" value="RNA_pol_sigma70_r4"/>
</dbReference>
<evidence type="ECO:0000256" key="5">
    <source>
        <dbReference type="PROSITE-ProRule" id="PRU00023"/>
    </source>
</evidence>
<organism evidence="8 9">
    <name type="scientific">Paracidovorax avenae (strain ATCC 19860 / DSM 7227 / CCUG 15838 / JCM 20985 / LMG 2117 / NCPPB 1011)</name>
    <name type="common">Acidovorax avenae</name>
    <dbReference type="NCBI Taxonomy" id="643561"/>
    <lineage>
        <taxon>Bacteria</taxon>
        <taxon>Pseudomonadati</taxon>
        <taxon>Pseudomonadota</taxon>
        <taxon>Betaproteobacteria</taxon>
        <taxon>Burkholderiales</taxon>
        <taxon>Comamonadaceae</taxon>
        <taxon>Paracidovorax</taxon>
    </lineage>
</organism>
<sequence>MNEPSVAHAIPLSQFLRMAVMAGVESAVQIHIDRGDDLDARDSSGMTPLMLAAARNKPAICRLLLSAGADHRLLDPTGKTALEIALAVGSRDTAAVLEAVRAPEPIAPSANIAPEVELGSAAEPLAATSVGTAVDVTAAAASVSVEVAAHSRLALLEQLPTAPEPPSNPLSTTVDASDAWEFDVSGWESENEPARPEADLVVQASATTIQDEITFHQPVDSSTGWDDIEAFLPEVALPLARIDDAEGRTLLRRLLLRAIREGSVPRLDVQAQSTNEDRSANPEAEAFLTMVINDLGAEVDERFEYVDASESFEVFVAPEETTDEETALDEAFAAIDRAASPRHDPLRIYQHEFQRLRLLTAEEELQLAKEMEASLEAALDALAAWSEGLALTLAAGAAVIAGDRVPSSIWISGADADPEPTTTESLEADAPTQEEPEEVVDYESTDQTPTDAGDATFAEALQRVATLVERDAPQRASPEEVRQALSALRLNRRFLLELIDAAEGAAPCPAFARAMKSFRIARDRMTAANLKLAFFHARKYLYSGETLDDLAQEGNVGLLKAVDRYNWRRGFRFSTYATWWVRQQISRYVADKARTIRMPVHIYEKAQRAERIAQRFEMLADRAPSLDELAERMEMPRHKLAALLRIAPEPSRIDESPVDELISLDARDAYWLPDPADAVETHQVRAALDRYISSLSTRDRKEEHVLRLRYGIGVHEALTLDEVGQRFGVTRERIRQIEAKAIRKLKHHARSEPFARLVLGLESEENPFAPGRHEPEPADASDGADAPEAEPDPEAPKRKAAPRPQREASQTADSSKPSALDRLLSQAVELGIRVDDSRLTSGSIWVELLEPRDNKHRLLIRKLLDFGFAFWPGKGYWK</sequence>
<evidence type="ECO:0000259" key="7">
    <source>
        <dbReference type="PROSITE" id="PS00716"/>
    </source>
</evidence>
<dbReference type="AlphaFoldDB" id="F0Q8J5"/>
<dbReference type="InterPro" id="IPR036388">
    <property type="entry name" value="WH-like_DNA-bd_sf"/>
</dbReference>
<dbReference type="OrthoDB" id="8870136at2"/>
<dbReference type="KEGG" id="aaa:Acav_4425"/>
<dbReference type="Gene3D" id="1.10.601.10">
    <property type="entry name" value="RNA Polymerase Primary Sigma Factor"/>
    <property type="match status" value="2"/>
</dbReference>
<dbReference type="InterPro" id="IPR036770">
    <property type="entry name" value="Ankyrin_rpt-contain_sf"/>
</dbReference>
<dbReference type="PROSITE" id="PS50088">
    <property type="entry name" value="ANK_REPEAT"/>
    <property type="match status" value="1"/>
</dbReference>
<protein>
    <submittedName>
        <fullName evidence="8">RNA polymerase, sigma 70 subunit, RpoD subfamily</fullName>
    </submittedName>
</protein>
<dbReference type="SUPFAM" id="SSF48403">
    <property type="entry name" value="Ankyrin repeat"/>
    <property type="match status" value="1"/>
</dbReference>
<evidence type="ECO:0000256" key="1">
    <source>
        <dbReference type="ARBA" id="ARBA00023015"/>
    </source>
</evidence>
<dbReference type="Gene3D" id="1.10.10.10">
    <property type="entry name" value="Winged helix-like DNA-binding domain superfamily/Winged helix DNA-binding domain"/>
    <property type="match status" value="2"/>
</dbReference>
<reference evidence="8" key="1">
    <citation type="submission" date="2011-02" db="EMBL/GenBank/DDBJ databases">
        <title>Complete sequence of Acidovorax avenae subsp. avenae ATCC 19860.</title>
        <authorList>
            <consortium name="US DOE Joint Genome Institute"/>
            <person name="Lucas S."/>
            <person name="Copeland A."/>
            <person name="Lapidus A."/>
            <person name="Cheng J.-F."/>
            <person name="Goodwin L."/>
            <person name="Pitluck S."/>
            <person name="Chertkov O."/>
            <person name="Held B."/>
            <person name="Detter J.C."/>
            <person name="Han C."/>
            <person name="Tapia R."/>
            <person name="Land M."/>
            <person name="Hauser L."/>
            <person name="Kyrpides N."/>
            <person name="Ivanova N."/>
            <person name="Ovchinnikova G."/>
            <person name="Pagani I."/>
            <person name="Gordon S."/>
            <person name="Woyke T."/>
        </authorList>
    </citation>
    <scope>NUCLEOTIDE SEQUENCE</scope>
    <source>
        <strain evidence="8">ATCC 19860</strain>
    </source>
</reference>
<proteinExistence type="predicted"/>
<feature type="domain" description="RNA polymerase sigma-70" evidence="7">
    <location>
        <begin position="719"/>
        <end position="745"/>
    </location>
</feature>
<keyword evidence="1" id="KW-0805">Transcription regulation</keyword>
<evidence type="ECO:0000256" key="4">
    <source>
        <dbReference type="ARBA" id="ARBA00023163"/>
    </source>
</evidence>